<comment type="caution">
    <text evidence="1">The sequence shown here is derived from an EMBL/GenBank/DDBJ whole genome shotgun (WGS) entry which is preliminary data.</text>
</comment>
<evidence type="ECO:0008006" key="3">
    <source>
        <dbReference type="Google" id="ProtNLM"/>
    </source>
</evidence>
<gene>
    <name evidence="1" type="ORF">EZS28_016853</name>
</gene>
<sequence length="188" mass="21841">MLKYIQGKVQNIQKLNEQEHLRCTISSIIAFSTLRLVEIHIASVVQLENNVQQLNISIWNGNNCNLTATFRHIFNPKVCPTARFQSWLTLRKKDDLDQCLCWRVKNIKVLSYEYLSKAVYQVICAAGVQKENSIPTIRKSWITKCIDLEATIQEFNKESRHKDGPNTVAVNYDMNLKDTIRERVPNFE</sequence>
<reference evidence="1 2" key="1">
    <citation type="submission" date="2019-03" db="EMBL/GenBank/DDBJ databases">
        <title>Single cell metagenomics reveals metabolic interactions within the superorganism composed of flagellate Streblomastix strix and complex community of Bacteroidetes bacteria on its surface.</title>
        <authorList>
            <person name="Treitli S.C."/>
            <person name="Kolisko M."/>
            <person name="Husnik F."/>
            <person name="Keeling P."/>
            <person name="Hampl V."/>
        </authorList>
    </citation>
    <scope>NUCLEOTIDE SEQUENCE [LARGE SCALE GENOMIC DNA]</scope>
    <source>
        <strain evidence="1">ST1C</strain>
    </source>
</reference>
<protein>
    <recommendedName>
        <fullName evidence="3">BRCT domain-containing protein</fullName>
    </recommendedName>
</protein>
<organism evidence="1 2">
    <name type="scientific">Streblomastix strix</name>
    <dbReference type="NCBI Taxonomy" id="222440"/>
    <lineage>
        <taxon>Eukaryota</taxon>
        <taxon>Metamonada</taxon>
        <taxon>Preaxostyla</taxon>
        <taxon>Oxymonadida</taxon>
        <taxon>Streblomastigidae</taxon>
        <taxon>Streblomastix</taxon>
    </lineage>
</organism>
<proteinExistence type="predicted"/>
<accession>A0A5J4VY95</accession>
<dbReference type="AlphaFoldDB" id="A0A5J4VY95"/>
<name>A0A5J4VY95_9EUKA</name>
<dbReference type="Proteomes" id="UP000324800">
    <property type="component" value="Unassembled WGS sequence"/>
</dbReference>
<evidence type="ECO:0000313" key="1">
    <source>
        <dbReference type="EMBL" id="KAA6387621.1"/>
    </source>
</evidence>
<evidence type="ECO:0000313" key="2">
    <source>
        <dbReference type="Proteomes" id="UP000324800"/>
    </source>
</evidence>
<dbReference type="EMBL" id="SNRW01004302">
    <property type="protein sequence ID" value="KAA6387621.1"/>
    <property type="molecule type" value="Genomic_DNA"/>
</dbReference>